<comment type="cofactor">
    <cofactor evidence="1">
        <name>Mn(2+)</name>
        <dbReference type="ChEBI" id="CHEBI:29035"/>
    </cofactor>
</comment>
<protein>
    <recommendedName>
        <fullName evidence="2">3'-phosphate/5'-hydroxy nucleic acid ligase</fullName>
        <ecNumber evidence="2">6.5.1.8</ecNumber>
    </recommendedName>
</protein>
<evidence type="ECO:0000313" key="12">
    <source>
        <dbReference type="Proteomes" id="UP000094056"/>
    </source>
</evidence>
<reference evidence="11 12" key="1">
    <citation type="submission" date="2016-07" db="EMBL/GenBank/DDBJ databases">
        <title>Draft genome of Scalindua rubra, obtained from a brine-seawater interface in the Red Sea, sheds light on salt adaptation in anammox bacteria.</title>
        <authorList>
            <person name="Speth D.R."/>
            <person name="Lagkouvardos I."/>
            <person name="Wang Y."/>
            <person name="Qian P.-Y."/>
            <person name="Dutilh B.E."/>
            <person name="Jetten M.S."/>
        </authorList>
    </citation>
    <scope>NUCLEOTIDE SEQUENCE [LARGE SCALE GENOMIC DNA]</scope>
    <source>
        <strain evidence="11">BSI-1</strain>
    </source>
</reference>
<name>A0A1E3X4H9_9BACT</name>
<evidence type="ECO:0000313" key="11">
    <source>
        <dbReference type="EMBL" id="ODS30518.1"/>
    </source>
</evidence>
<dbReference type="GO" id="GO:0170057">
    <property type="term" value="F:RNA ligase (GTP) activity"/>
    <property type="evidence" value="ECO:0007669"/>
    <property type="project" value="UniProtKB-EC"/>
</dbReference>
<evidence type="ECO:0000256" key="5">
    <source>
        <dbReference type="ARBA" id="ARBA00022741"/>
    </source>
</evidence>
<dbReference type="InterPro" id="IPR001233">
    <property type="entry name" value="RtcB"/>
</dbReference>
<dbReference type="InterPro" id="IPR036025">
    <property type="entry name" value="RtcB-like_sf"/>
</dbReference>
<evidence type="ECO:0000256" key="10">
    <source>
        <dbReference type="PIRSR" id="PIRSR601233-2"/>
    </source>
</evidence>
<dbReference type="AlphaFoldDB" id="A0A1E3X4H9"/>
<evidence type="ECO:0000256" key="1">
    <source>
        <dbReference type="ARBA" id="ARBA00001936"/>
    </source>
</evidence>
<keyword evidence="3" id="KW-0436">Ligase</keyword>
<organism evidence="11 12">
    <name type="scientific">Candidatus Scalindua rubra</name>
    <dbReference type="NCBI Taxonomy" id="1872076"/>
    <lineage>
        <taxon>Bacteria</taxon>
        <taxon>Pseudomonadati</taxon>
        <taxon>Planctomycetota</taxon>
        <taxon>Candidatus Brocadiia</taxon>
        <taxon>Candidatus Brocadiales</taxon>
        <taxon>Candidatus Scalinduaceae</taxon>
        <taxon>Candidatus Scalindua</taxon>
    </lineage>
</organism>
<dbReference type="GO" id="GO:0006396">
    <property type="term" value="P:RNA processing"/>
    <property type="evidence" value="ECO:0007669"/>
    <property type="project" value="InterPro"/>
</dbReference>
<evidence type="ECO:0000256" key="8">
    <source>
        <dbReference type="ARBA" id="ARBA00023211"/>
    </source>
</evidence>
<comment type="caution">
    <text evidence="11">The sequence shown here is derived from an EMBL/GenBank/DDBJ whole genome shotgun (WGS) entry which is preliminary data.</text>
</comment>
<dbReference type="Pfam" id="PF01139">
    <property type="entry name" value="RtcB"/>
    <property type="match status" value="1"/>
</dbReference>
<dbReference type="GO" id="GO:0046872">
    <property type="term" value="F:metal ion binding"/>
    <property type="evidence" value="ECO:0007669"/>
    <property type="project" value="UniProtKB-KW"/>
</dbReference>
<proteinExistence type="predicted"/>
<dbReference type="Proteomes" id="UP000094056">
    <property type="component" value="Unassembled WGS sequence"/>
</dbReference>
<keyword evidence="7 10" id="KW-0342">GTP-binding</keyword>
<keyword evidence="6" id="KW-0692">RNA repair</keyword>
<evidence type="ECO:0000256" key="9">
    <source>
        <dbReference type="ARBA" id="ARBA00047746"/>
    </source>
</evidence>
<evidence type="ECO:0000256" key="4">
    <source>
        <dbReference type="ARBA" id="ARBA00022723"/>
    </source>
</evidence>
<sequence>MEKEGIIVKAVSMSGLAEEAGIAYKDISEVVETMDVLGISKKAVRLKPIGNIKG</sequence>
<evidence type="ECO:0000256" key="6">
    <source>
        <dbReference type="ARBA" id="ARBA00022800"/>
    </source>
</evidence>
<accession>A0A1E3X4H9</accession>
<dbReference type="EMBL" id="MAYW01000213">
    <property type="protein sequence ID" value="ODS30518.1"/>
    <property type="molecule type" value="Genomic_DNA"/>
</dbReference>
<dbReference type="GO" id="GO:0005525">
    <property type="term" value="F:GTP binding"/>
    <property type="evidence" value="ECO:0007669"/>
    <property type="project" value="UniProtKB-KW"/>
</dbReference>
<dbReference type="PATRIC" id="fig|1872076.5.peg.5239"/>
<evidence type="ECO:0000256" key="2">
    <source>
        <dbReference type="ARBA" id="ARBA00012726"/>
    </source>
</evidence>
<dbReference type="Gene3D" id="3.90.1860.10">
    <property type="entry name" value="tRNA-splicing ligase RtcB"/>
    <property type="match status" value="1"/>
</dbReference>
<keyword evidence="4" id="KW-0479">Metal-binding</keyword>
<evidence type="ECO:0000256" key="3">
    <source>
        <dbReference type="ARBA" id="ARBA00022598"/>
    </source>
</evidence>
<evidence type="ECO:0000256" key="7">
    <source>
        <dbReference type="ARBA" id="ARBA00023134"/>
    </source>
</evidence>
<keyword evidence="8" id="KW-0464">Manganese</keyword>
<comment type="catalytic activity">
    <reaction evidence="9">
        <text>a 3'-end 3'-phospho-ribonucleotide-RNA + a 5'-end dephospho-ribonucleoside-RNA + GTP = a ribonucleotidyl-ribonucleotide-RNA + GMP + diphosphate</text>
        <dbReference type="Rhea" id="RHEA:68076"/>
        <dbReference type="Rhea" id="RHEA-COMP:10463"/>
        <dbReference type="Rhea" id="RHEA-COMP:13936"/>
        <dbReference type="Rhea" id="RHEA-COMP:17355"/>
        <dbReference type="ChEBI" id="CHEBI:33019"/>
        <dbReference type="ChEBI" id="CHEBI:37565"/>
        <dbReference type="ChEBI" id="CHEBI:58115"/>
        <dbReference type="ChEBI" id="CHEBI:83062"/>
        <dbReference type="ChEBI" id="CHEBI:138284"/>
        <dbReference type="ChEBI" id="CHEBI:173118"/>
        <dbReference type="EC" id="6.5.1.8"/>
    </reaction>
</comment>
<keyword evidence="5 10" id="KW-0547">Nucleotide-binding</keyword>
<dbReference type="EC" id="6.5.1.8" evidence="2"/>
<gene>
    <name evidence="11" type="ORF">SCARUB_04372</name>
</gene>
<dbReference type="SUPFAM" id="SSF103365">
    <property type="entry name" value="Hypothetical protein PH1602"/>
    <property type="match status" value="1"/>
</dbReference>
<dbReference type="GO" id="GO:0042245">
    <property type="term" value="P:RNA repair"/>
    <property type="evidence" value="ECO:0007669"/>
    <property type="project" value="UniProtKB-KW"/>
</dbReference>
<feature type="binding site" evidence="10">
    <location>
        <position position="53"/>
    </location>
    <ligand>
        <name>GMP</name>
        <dbReference type="ChEBI" id="CHEBI:58115"/>
    </ligand>
</feature>